<dbReference type="InterPro" id="IPR012741">
    <property type="entry name" value="Corrinoid_p"/>
</dbReference>
<protein>
    <recommendedName>
        <fullName evidence="7">B12-binding domain-containing protein</fullName>
    </recommendedName>
</protein>
<dbReference type="Pfam" id="PF02310">
    <property type="entry name" value="B12-binding"/>
    <property type="match status" value="1"/>
</dbReference>
<comment type="caution">
    <text evidence="6">The sequence shown here is derived from an EMBL/GenBank/DDBJ whole genome shotgun (WGS) entry which is preliminary data.</text>
</comment>
<dbReference type="SMART" id="SM01018">
    <property type="entry name" value="B12-binding_2"/>
    <property type="match status" value="1"/>
</dbReference>
<dbReference type="GO" id="GO:0046653">
    <property type="term" value="P:tetrahydrofolate metabolic process"/>
    <property type="evidence" value="ECO:0007669"/>
    <property type="project" value="TreeGrafter"/>
</dbReference>
<dbReference type="InterPro" id="IPR036724">
    <property type="entry name" value="Cobalamin-bd_sf"/>
</dbReference>
<accession>X0XNB6</accession>
<organism evidence="6">
    <name type="scientific">marine sediment metagenome</name>
    <dbReference type="NCBI Taxonomy" id="412755"/>
    <lineage>
        <taxon>unclassified sequences</taxon>
        <taxon>metagenomes</taxon>
        <taxon>ecological metagenomes</taxon>
    </lineage>
</organism>
<evidence type="ECO:0000313" key="6">
    <source>
        <dbReference type="EMBL" id="GAG38138.1"/>
    </source>
</evidence>
<dbReference type="Gene3D" id="1.10.1240.10">
    <property type="entry name" value="Methionine synthase domain"/>
    <property type="match status" value="1"/>
</dbReference>
<dbReference type="Pfam" id="PF02607">
    <property type="entry name" value="B12-binding_2"/>
    <property type="match status" value="1"/>
</dbReference>
<comment type="similarity">
    <text evidence="1">Belongs to the methylamine corrinoid protein family.</text>
</comment>
<keyword evidence="2" id="KW-0479">Metal-binding</keyword>
<dbReference type="Gene3D" id="3.40.50.280">
    <property type="entry name" value="Cobalamin-binding domain"/>
    <property type="match status" value="1"/>
</dbReference>
<dbReference type="PANTHER" id="PTHR45833">
    <property type="entry name" value="METHIONINE SYNTHASE"/>
    <property type="match status" value="1"/>
</dbReference>
<dbReference type="GO" id="GO:0015948">
    <property type="term" value="P:methanogenesis"/>
    <property type="evidence" value="ECO:0007669"/>
    <property type="project" value="InterPro"/>
</dbReference>
<dbReference type="GO" id="GO:0031419">
    <property type="term" value="F:cobalamin binding"/>
    <property type="evidence" value="ECO:0007669"/>
    <property type="project" value="InterPro"/>
</dbReference>
<dbReference type="PROSITE" id="PS51337">
    <property type="entry name" value="B12_BINDING_NTER"/>
    <property type="match status" value="1"/>
</dbReference>
<gene>
    <name evidence="6" type="ORF">S01H1_67378</name>
</gene>
<keyword evidence="3" id="KW-0170">Cobalt</keyword>
<feature type="domain" description="B12-binding" evidence="4">
    <location>
        <begin position="90"/>
        <end position="213"/>
    </location>
</feature>
<dbReference type="GO" id="GO:0050667">
    <property type="term" value="P:homocysteine metabolic process"/>
    <property type="evidence" value="ECO:0007669"/>
    <property type="project" value="TreeGrafter"/>
</dbReference>
<dbReference type="EMBL" id="BARS01044619">
    <property type="protein sequence ID" value="GAG38138.1"/>
    <property type="molecule type" value="Genomic_DNA"/>
</dbReference>
<evidence type="ECO:0000256" key="3">
    <source>
        <dbReference type="ARBA" id="ARBA00023285"/>
    </source>
</evidence>
<dbReference type="FunFam" id="3.40.50.280:FF:000003">
    <property type="entry name" value="Dimethylamine methyltransferase corrinoid protein"/>
    <property type="match status" value="1"/>
</dbReference>
<dbReference type="InterPro" id="IPR003759">
    <property type="entry name" value="Cbl-bd_cap"/>
</dbReference>
<dbReference type="NCBIfam" id="TIGR02370">
    <property type="entry name" value="pyl_corrinoid"/>
    <property type="match status" value="1"/>
</dbReference>
<dbReference type="AlphaFoldDB" id="X0XNB6"/>
<proteinExistence type="inferred from homology"/>
<feature type="domain" description="B12-binding N-terminal" evidence="5">
    <location>
        <begin position="1"/>
        <end position="90"/>
    </location>
</feature>
<evidence type="ECO:0000259" key="5">
    <source>
        <dbReference type="PROSITE" id="PS51337"/>
    </source>
</evidence>
<dbReference type="InterPro" id="IPR006158">
    <property type="entry name" value="Cobalamin-bd"/>
</dbReference>
<evidence type="ECO:0008006" key="7">
    <source>
        <dbReference type="Google" id="ProtNLM"/>
    </source>
</evidence>
<dbReference type="GO" id="GO:0005829">
    <property type="term" value="C:cytosol"/>
    <property type="evidence" value="ECO:0007669"/>
    <property type="project" value="TreeGrafter"/>
</dbReference>
<dbReference type="PROSITE" id="PS51332">
    <property type="entry name" value="B12_BINDING"/>
    <property type="match status" value="1"/>
</dbReference>
<evidence type="ECO:0000259" key="4">
    <source>
        <dbReference type="PROSITE" id="PS51332"/>
    </source>
</evidence>
<dbReference type="CDD" id="cd02070">
    <property type="entry name" value="corrinoid_protein_B12-BD"/>
    <property type="match status" value="1"/>
</dbReference>
<dbReference type="GO" id="GO:0008705">
    <property type="term" value="F:methionine synthase activity"/>
    <property type="evidence" value="ECO:0007669"/>
    <property type="project" value="TreeGrafter"/>
</dbReference>
<evidence type="ECO:0000256" key="1">
    <source>
        <dbReference type="ARBA" id="ARBA00010854"/>
    </source>
</evidence>
<dbReference type="SUPFAM" id="SSF47644">
    <property type="entry name" value="Methionine synthase domain"/>
    <property type="match status" value="1"/>
</dbReference>
<evidence type="ECO:0000256" key="2">
    <source>
        <dbReference type="ARBA" id="ARBA00022723"/>
    </source>
</evidence>
<dbReference type="GO" id="GO:0050897">
    <property type="term" value="F:cobalt ion binding"/>
    <property type="evidence" value="ECO:0007669"/>
    <property type="project" value="InterPro"/>
</dbReference>
<name>X0XNB6_9ZZZZ</name>
<sequence>MTSEIYEAAMEAIVKGDAALAAEMAKKGLSEGIDPLELLNKGFIPGINKVGDLFDVGTLFLPELILSAKAMQNATDIINAAIPENDRQVQGRFLIGTVEGDVHDIGKTIVVSLLKANGFEVRDLGRDVSTDRFIKEADDFKADIVGSSSLLTTTMSAQKKLEDELKKAGLKERYKTMVGGAPVTQRWANRIGADAYAENATVCVRVAKELLGL</sequence>
<reference evidence="6" key="1">
    <citation type="journal article" date="2014" name="Front. Microbiol.">
        <title>High frequency of phylogenetically diverse reductive dehalogenase-homologous genes in deep subseafloor sedimentary metagenomes.</title>
        <authorList>
            <person name="Kawai M."/>
            <person name="Futagami T."/>
            <person name="Toyoda A."/>
            <person name="Takaki Y."/>
            <person name="Nishi S."/>
            <person name="Hori S."/>
            <person name="Arai W."/>
            <person name="Tsubouchi T."/>
            <person name="Morono Y."/>
            <person name="Uchiyama I."/>
            <person name="Ito T."/>
            <person name="Fujiyama A."/>
            <person name="Inagaki F."/>
            <person name="Takami H."/>
        </authorList>
    </citation>
    <scope>NUCLEOTIDE SEQUENCE</scope>
    <source>
        <strain evidence="6">Expedition CK06-06</strain>
    </source>
</reference>
<dbReference type="InterPro" id="IPR036594">
    <property type="entry name" value="Meth_synthase_dom"/>
</dbReference>
<dbReference type="PANTHER" id="PTHR45833:SF1">
    <property type="entry name" value="METHIONINE SYNTHASE"/>
    <property type="match status" value="1"/>
</dbReference>
<dbReference type="InterPro" id="IPR050554">
    <property type="entry name" value="Met_Synthase/Corrinoid"/>
</dbReference>
<dbReference type="SUPFAM" id="SSF52242">
    <property type="entry name" value="Cobalamin (vitamin B12)-binding domain"/>
    <property type="match status" value="1"/>
</dbReference>